<evidence type="ECO:0000313" key="1">
    <source>
        <dbReference type="EMBL" id="KAI3810765.1"/>
    </source>
</evidence>
<name>A0ACB9IRX6_9ASTR</name>
<gene>
    <name evidence="1" type="ORF">L1987_20387</name>
</gene>
<sequence length="81" mass="9148">MRNFLLISLAHDMHKGRKHELFTTYHCAQGFEKDSLIPFAWTGKSGICNGKSPKYHSNAMEMQTHCMTSSWPSTLSANLMG</sequence>
<accession>A0ACB9IRX6</accession>
<dbReference type="Proteomes" id="UP001056120">
    <property type="component" value="Linkage Group LG07"/>
</dbReference>
<protein>
    <submittedName>
        <fullName evidence="1">Uncharacterized protein</fullName>
    </submittedName>
</protein>
<dbReference type="EMBL" id="CM042024">
    <property type="protein sequence ID" value="KAI3810765.1"/>
    <property type="molecule type" value="Genomic_DNA"/>
</dbReference>
<evidence type="ECO:0000313" key="2">
    <source>
        <dbReference type="Proteomes" id="UP001056120"/>
    </source>
</evidence>
<proteinExistence type="predicted"/>
<keyword evidence="2" id="KW-1185">Reference proteome</keyword>
<reference evidence="2" key="1">
    <citation type="journal article" date="2022" name="Mol. Ecol. Resour.">
        <title>The genomes of chicory, endive, great burdock and yacon provide insights into Asteraceae palaeo-polyploidization history and plant inulin production.</title>
        <authorList>
            <person name="Fan W."/>
            <person name="Wang S."/>
            <person name="Wang H."/>
            <person name="Wang A."/>
            <person name="Jiang F."/>
            <person name="Liu H."/>
            <person name="Zhao H."/>
            <person name="Xu D."/>
            <person name="Zhang Y."/>
        </authorList>
    </citation>
    <scope>NUCLEOTIDE SEQUENCE [LARGE SCALE GENOMIC DNA]</scope>
    <source>
        <strain evidence="2">cv. Yunnan</strain>
    </source>
</reference>
<organism evidence="1 2">
    <name type="scientific">Smallanthus sonchifolius</name>
    <dbReference type="NCBI Taxonomy" id="185202"/>
    <lineage>
        <taxon>Eukaryota</taxon>
        <taxon>Viridiplantae</taxon>
        <taxon>Streptophyta</taxon>
        <taxon>Embryophyta</taxon>
        <taxon>Tracheophyta</taxon>
        <taxon>Spermatophyta</taxon>
        <taxon>Magnoliopsida</taxon>
        <taxon>eudicotyledons</taxon>
        <taxon>Gunneridae</taxon>
        <taxon>Pentapetalae</taxon>
        <taxon>asterids</taxon>
        <taxon>campanulids</taxon>
        <taxon>Asterales</taxon>
        <taxon>Asteraceae</taxon>
        <taxon>Asteroideae</taxon>
        <taxon>Heliantheae alliance</taxon>
        <taxon>Millerieae</taxon>
        <taxon>Smallanthus</taxon>
    </lineage>
</organism>
<comment type="caution">
    <text evidence="1">The sequence shown here is derived from an EMBL/GenBank/DDBJ whole genome shotgun (WGS) entry which is preliminary data.</text>
</comment>
<reference evidence="1 2" key="2">
    <citation type="journal article" date="2022" name="Mol. Ecol. Resour.">
        <title>The genomes of chicory, endive, great burdock and yacon provide insights into Asteraceae paleo-polyploidization history and plant inulin production.</title>
        <authorList>
            <person name="Fan W."/>
            <person name="Wang S."/>
            <person name="Wang H."/>
            <person name="Wang A."/>
            <person name="Jiang F."/>
            <person name="Liu H."/>
            <person name="Zhao H."/>
            <person name="Xu D."/>
            <person name="Zhang Y."/>
        </authorList>
    </citation>
    <scope>NUCLEOTIDE SEQUENCE [LARGE SCALE GENOMIC DNA]</scope>
    <source>
        <strain evidence="2">cv. Yunnan</strain>
        <tissue evidence="1">Leaves</tissue>
    </source>
</reference>